<feature type="domain" description="Activator of Hsp90 ATPase homologue 1/2-like C-terminal" evidence="2">
    <location>
        <begin position="15"/>
        <end position="128"/>
    </location>
</feature>
<dbReference type="SUPFAM" id="SSF55961">
    <property type="entry name" value="Bet v1-like"/>
    <property type="match status" value="1"/>
</dbReference>
<evidence type="ECO:0000313" key="4">
    <source>
        <dbReference type="Proteomes" id="UP000642910"/>
    </source>
</evidence>
<dbReference type="EMBL" id="JADPKZ010000040">
    <property type="protein sequence ID" value="MBF8377930.1"/>
    <property type="molecule type" value="Genomic_DNA"/>
</dbReference>
<dbReference type="InterPro" id="IPR023393">
    <property type="entry name" value="START-like_dom_sf"/>
</dbReference>
<dbReference type="Proteomes" id="UP000642910">
    <property type="component" value="Unassembled WGS sequence"/>
</dbReference>
<name>A0ABS0F3Q0_9BACL</name>
<gene>
    <name evidence="3" type="ORF">IW967_08635</name>
</gene>
<dbReference type="CDD" id="cd07814">
    <property type="entry name" value="SRPBCC_CalC_Aha1-like"/>
    <property type="match status" value="1"/>
</dbReference>
<evidence type="ECO:0000313" key="3">
    <source>
        <dbReference type="EMBL" id="MBF8377930.1"/>
    </source>
</evidence>
<evidence type="ECO:0000259" key="2">
    <source>
        <dbReference type="Pfam" id="PF08327"/>
    </source>
</evidence>
<comment type="caution">
    <text evidence="3">The sequence shown here is derived from an EMBL/GenBank/DDBJ whole genome shotgun (WGS) entry which is preliminary data.</text>
</comment>
<evidence type="ECO:0000256" key="1">
    <source>
        <dbReference type="ARBA" id="ARBA00006817"/>
    </source>
</evidence>
<dbReference type="InterPro" id="IPR013538">
    <property type="entry name" value="ASHA1/2-like_C"/>
</dbReference>
<accession>A0ABS0F3Q0</accession>
<organism evidence="3 4">
    <name type="scientific">Alicyclobacillus mali</name>
    <name type="common">ex Roth et al. 2021</name>
    <dbReference type="NCBI Taxonomy" id="1123961"/>
    <lineage>
        <taxon>Bacteria</taxon>
        <taxon>Bacillati</taxon>
        <taxon>Bacillota</taxon>
        <taxon>Bacilli</taxon>
        <taxon>Bacillales</taxon>
        <taxon>Alicyclobacillaceae</taxon>
        <taxon>Alicyclobacillus</taxon>
    </lineage>
</organism>
<dbReference type="RefSeq" id="WP_067847150.1">
    <property type="nucleotide sequence ID" value="NZ_JADPKZ010000040.1"/>
</dbReference>
<proteinExistence type="inferred from homology"/>
<keyword evidence="4" id="KW-1185">Reference proteome</keyword>
<comment type="similarity">
    <text evidence="1">Belongs to the AHA1 family.</text>
</comment>
<dbReference type="Pfam" id="PF08327">
    <property type="entry name" value="AHSA1"/>
    <property type="match status" value="1"/>
</dbReference>
<reference evidence="3 4" key="1">
    <citation type="submission" date="2020-11" db="EMBL/GenBank/DDBJ databases">
        <title>Genomic insight of Alicyclobacillus mali FL 18 reveals a new arsenic-resistant strain, with potential in environmental biotechnology.</title>
        <authorList>
            <person name="Fiorentino G."/>
            <person name="Gallo G."/>
            <person name="Aulitto M."/>
        </authorList>
    </citation>
    <scope>NUCLEOTIDE SEQUENCE [LARGE SCALE GENOMIC DNA]</scope>
    <source>
        <strain evidence="3 4">FL 18</strain>
    </source>
</reference>
<sequence length="142" mass="15877">MAKLPDIVLDVVIEASPEKIWPYVATADGLGAWFMGSTLRPIEDEPFFLHAGPYGDSPCRVIAVEPPTRFAFDWDAHWSVEFILEPLDGRTTRVTLRHAGWDDDHVSPTGQSHAVIRQIMEGGWRRKLTEDLPRAVLGPSTT</sequence>
<dbReference type="Gene3D" id="3.30.530.20">
    <property type="match status" value="1"/>
</dbReference>
<protein>
    <submittedName>
        <fullName evidence="3">SRPBCC domain-containing protein</fullName>
    </submittedName>
</protein>